<evidence type="ECO:0000256" key="1">
    <source>
        <dbReference type="ARBA" id="ARBA00004370"/>
    </source>
</evidence>
<evidence type="ECO:0000256" key="2">
    <source>
        <dbReference type="ARBA" id="ARBA00023136"/>
    </source>
</evidence>
<dbReference type="AlphaFoldDB" id="A0A5B8RDE6"/>
<keyword evidence="2" id="KW-0472">Membrane</keyword>
<evidence type="ECO:0000259" key="3">
    <source>
        <dbReference type="Pfam" id="PF05433"/>
    </source>
</evidence>
<comment type="subcellular location">
    <subcellularLocation>
        <location evidence="1">Membrane</location>
    </subcellularLocation>
</comment>
<dbReference type="EMBL" id="MN079103">
    <property type="protein sequence ID" value="QEA05504.1"/>
    <property type="molecule type" value="Genomic_DNA"/>
</dbReference>
<evidence type="ECO:0000313" key="4">
    <source>
        <dbReference type="EMBL" id="QEA05504.1"/>
    </source>
</evidence>
<proteinExistence type="predicted"/>
<name>A0A5B8RDE6_9ZZZZ</name>
<accession>A0A5B8RDE6</accession>
<dbReference type="NCBIfam" id="NF008437">
    <property type="entry name" value="PRK11280.1"/>
    <property type="match status" value="1"/>
</dbReference>
<feature type="domain" description="Glycine zipper 2TM" evidence="3">
    <location>
        <begin position="68"/>
        <end position="107"/>
    </location>
</feature>
<dbReference type="PANTHER" id="PTHR35603:SF2">
    <property type="entry name" value="OUTER MEMBRANE LIPOPROTEIN"/>
    <property type="match status" value="1"/>
</dbReference>
<gene>
    <name evidence="4" type="ORF">KBTEX_01827</name>
</gene>
<dbReference type="PANTHER" id="PTHR35603">
    <property type="match status" value="1"/>
</dbReference>
<dbReference type="GO" id="GO:0019867">
    <property type="term" value="C:outer membrane"/>
    <property type="evidence" value="ECO:0007669"/>
    <property type="project" value="InterPro"/>
</dbReference>
<dbReference type="InterPro" id="IPR051407">
    <property type="entry name" value="Bact_OM_lipoprot/Surf_antigen"/>
</dbReference>
<dbReference type="Pfam" id="PF05433">
    <property type="entry name" value="Rick_17kDa_Anti"/>
    <property type="match status" value="1"/>
</dbReference>
<reference evidence="4" key="1">
    <citation type="submission" date="2019-06" db="EMBL/GenBank/DDBJ databases">
        <authorList>
            <person name="Murdoch R.W."/>
            <person name="Fathepure B."/>
        </authorList>
    </citation>
    <scope>NUCLEOTIDE SEQUENCE</scope>
</reference>
<protein>
    <recommendedName>
        <fullName evidence="3">Glycine zipper 2TM domain-containing protein</fullName>
    </recommendedName>
</protein>
<organism evidence="4">
    <name type="scientific">uncultured organism</name>
    <dbReference type="NCBI Taxonomy" id="155900"/>
    <lineage>
        <taxon>unclassified sequences</taxon>
        <taxon>environmental samples</taxon>
    </lineage>
</organism>
<dbReference type="InterPro" id="IPR008816">
    <property type="entry name" value="Gly_zipper_2TM_dom"/>
</dbReference>
<sequence>MHYRIPAIALALSVASAPALARGGHDDYARVTHVEPLTRTVEVSTPREECWYETVRYREPRRGNDTAGLVIGGIVGGVLGNQVGGGDGRRVATVAGTILGAGIGRGIAGRDEHRYGGSRRERRCETVEETHYETRTIGYRVHYRYHGEEYVTRMDHDPGRRVRVRLDVTPLE</sequence>